<dbReference type="InterPro" id="IPR015917">
    <property type="entry name" value="Pept_C14A"/>
</dbReference>
<proteinExistence type="evidence at transcript level"/>
<dbReference type="Gene3D" id="3.40.50.1460">
    <property type="match status" value="1"/>
</dbReference>
<dbReference type="InterPro" id="IPR029030">
    <property type="entry name" value="Caspase-like_dom_sf"/>
</dbReference>
<dbReference type="PRINTS" id="PR00376">
    <property type="entry name" value="IL1BCENZYME"/>
</dbReference>
<dbReference type="InterPro" id="IPR033139">
    <property type="entry name" value="Caspase_cys_AS"/>
</dbReference>
<dbReference type="InterPro" id="IPR001309">
    <property type="entry name" value="Pept_C14_p20"/>
</dbReference>
<evidence type="ECO:0000256" key="5">
    <source>
        <dbReference type="ARBA" id="ARBA00022807"/>
    </source>
</evidence>
<accession>A0A4Y6I1H4</accession>
<dbReference type="Gene3D" id="3.30.70.1470">
    <property type="entry name" value="Caspase-like"/>
    <property type="match status" value="1"/>
</dbReference>
<dbReference type="SUPFAM" id="SSF52129">
    <property type="entry name" value="Caspase-like"/>
    <property type="match status" value="1"/>
</dbReference>
<keyword evidence="6" id="KW-0865">Zymogen</keyword>
<dbReference type="PANTHER" id="PTHR10454:SF232">
    <property type="entry name" value="AT03047P-RELATED"/>
    <property type="match status" value="1"/>
</dbReference>
<organism evidence="10">
    <name type="scientific">Dugesia japonica</name>
    <name type="common">Planarian</name>
    <dbReference type="NCBI Taxonomy" id="6161"/>
    <lineage>
        <taxon>Eukaryota</taxon>
        <taxon>Metazoa</taxon>
        <taxon>Spiralia</taxon>
        <taxon>Lophotrochozoa</taxon>
        <taxon>Platyhelminthes</taxon>
        <taxon>Rhabditophora</taxon>
        <taxon>Seriata</taxon>
        <taxon>Tricladida</taxon>
        <taxon>Continenticola</taxon>
        <taxon>Geoplanoidea</taxon>
        <taxon>Dugesiidae</taxon>
        <taxon>Dugesia</taxon>
    </lineage>
</organism>
<dbReference type="GO" id="GO:0006915">
    <property type="term" value="P:apoptotic process"/>
    <property type="evidence" value="ECO:0007669"/>
    <property type="project" value="UniProtKB-KW"/>
</dbReference>
<dbReference type="PROSITE" id="PS50208">
    <property type="entry name" value="CASPASE_P20"/>
    <property type="match status" value="1"/>
</dbReference>
<feature type="domain" description="Caspase family p20" evidence="9">
    <location>
        <begin position="31"/>
        <end position="156"/>
    </location>
</feature>
<dbReference type="InterPro" id="IPR002398">
    <property type="entry name" value="Pept_C14"/>
</dbReference>
<dbReference type="InterPro" id="IPR002138">
    <property type="entry name" value="Pept_C14_p10"/>
</dbReference>
<keyword evidence="3" id="KW-0053">Apoptosis</keyword>
<keyword evidence="4" id="KW-0378">Hydrolase</keyword>
<evidence type="ECO:0000256" key="7">
    <source>
        <dbReference type="RuleBase" id="RU003971"/>
    </source>
</evidence>
<name>A0A4Y6I1H4_DUGJA</name>
<dbReference type="GO" id="GO:0005737">
    <property type="term" value="C:cytoplasm"/>
    <property type="evidence" value="ECO:0007669"/>
    <property type="project" value="TreeGrafter"/>
</dbReference>
<dbReference type="CDD" id="cd00032">
    <property type="entry name" value="CASc"/>
    <property type="match status" value="1"/>
</dbReference>
<dbReference type="GO" id="GO:0043525">
    <property type="term" value="P:positive regulation of neuron apoptotic process"/>
    <property type="evidence" value="ECO:0007669"/>
    <property type="project" value="TreeGrafter"/>
</dbReference>
<keyword evidence="2" id="KW-0645">Protease</keyword>
<dbReference type="PROSITE" id="PS01122">
    <property type="entry name" value="CASPASE_CYS"/>
    <property type="match status" value="1"/>
</dbReference>
<sequence>MDNENDTIEFIDTDDLDTVDGQENNAYDMSQKKLCYIISNEEFQPHLNLSTRSGTDKDFKQLRQVFKTLKFEVEPFKNCTCRQINENLKQLSQRKDLDGVSMMVCIILSHGDEGIIYGTDGIVELDRLFGYFKGDKCKGLIGKPKIFFIQACRGQKYDKGVSADSIISNYIEKIPIEADFLIGYSTVPGYFSWRNGASGSWYIQALCKELIKCSKTHELVQLLVKVNNNVATNFKSKTNQKETDGMVQISSFVCMLRKSLWFS</sequence>
<dbReference type="AlphaFoldDB" id="A0A4Y6I1H4"/>
<protein>
    <submittedName>
        <fullName evidence="10">Caspase-3B</fullName>
    </submittedName>
</protein>
<evidence type="ECO:0000256" key="4">
    <source>
        <dbReference type="ARBA" id="ARBA00022801"/>
    </source>
</evidence>
<dbReference type="GO" id="GO:0004197">
    <property type="term" value="F:cysteine-type endopeptidase activity"/>
    <property type="evidence" value="ECO:0007669"/>
    <property type="project" value="InterPro"/>
</dbReference>
<evidence type="ECO:0000256" key="6">
    <source>
        <dbReference type="ARBA" id="ARBA00023145"/>
    </source>
</evidence>
<dbReference type="PROSITE" id="PS50207">
    <property type="entry name" value="CASPASE_P10"/>
    <property type="match status" value="1"/>
</dbReference>
<comment type="similarity">
    <text evidence="1 7">Belongs to the peptidase C14A family.</text>
</comment>
<gene>
    <name evidence="10" type="primary">cas-3B</name>
</gene>
<evidence type="ECO:0000256" key="1">
    <source>
        <dbReference type="ARBA" id="ARBA00010134"/>
    </source>
</evidence>
<dbReference type="SMART" id="SM00115">
    <property type="entry name" value="CASc"/>
    <property type="match status" value="1"/>
</dbReference>
<evidence type="ECO:0000259" key="8">
    <source>
        <dbReference type="PROSITE" id="PS50207"/>
    </source>
</evidence>
<dbReference type="PANTHER" id="PTHR10454">
    <property type="entry name" value="CASPASE"/>
    <property type="match status" value="1"/>
</dbReference>
<feature type="domain" description="Caspase family p10" evidence="8">
    <location>
        <begin position="170"/>
        <end position="263"/>
    </location>
</feature>
<reference evidence="10" key="1">
    <citation type="submission" date="2018-12" db="EMBL/GenBank/DDBJ databases">
        <title>Identification of caspase-3B like gene in planarian Dugesia japonica.</title>
        <authorList>
            <person name="Ma K."/>
        </authorList>
    </citation>
    <scope>NUCLEOTIDE SEQUENCE</scope>
</reference>
<evidence type="ECO:0000256" key="2">
    <source>
        <dbReference type="ARBA" id="ARBA00022670"/>
    </source>
</evidence>
<dbReference type="InterPro" id="IPR011600">
    <property type="entry name" value="Pept_C14_caspase"/>
</dbReference>
<evidence type="ECO:0000256" key="3">
    <source>
        <dbReference type="ARBA" id="ARBA00022703"/>
    </source>
</evidence>
<dbReference type="FunFam" id="3.40.50.1460:FF:000001">
    <property type="entry name" value="Caspase-3 preproprotein"/>
    <property type="match status" value="1"/>
</dbReference>
<evidence type="ECO:0000259" key="9">
    <source>
        <dbReference type="PROSITE" id="PS50208"/>
    </source>
</evidence>
<dbReference type="EMBL" id="MK252760">
    <property type="protein sequence ID" value="QDF63029.1"/>
    <property type="molecule type" value="mRNA"/>
</dbReference>
<keyword evidence="5" id="KW-0788">Thiol protease</keyword>
<evidence type="ECO:0000313" key="10">
    <source>
        <dbReference type="EMBL" id="QDF63029.1"/>
    </source>
</evidence>
<dbReference type="GO" id="GO:0006508">
    <property type="term" value="P:proteolysis"/>
    <property type="evidence" value="ECO:0007669"/>
    <property type="project" value="UniProtKB-KW"/>
</dbReference>
<dbReference type="Pfam" id="PF00656">
    <property type="entry name" value="Peptidase_C14"/>
    <property type="match status" value="1"/>
</dbReference>